<dbReference type="PANTHER" id="PTHR46552:SF1">
    <property type="entry name" value="NADH-UBIQUINONE OXIDOREDUCTASE CHAIN 2"/>
    <property type="match status" value="1"/>
</dbReference>
<evidence type="ECO:0000256" key="5">
    <source>
        <dbReference type="ARBA" id="ARBA00021008"/>
    </source>
</evidence>
<proteinExistence type="inferred from homology"/>
<keyword evidence="6" id="KW-0813">Transport</keyword>
<evidence type="ECO:0000256" key="2">
    <source>
        <dbReference type="ARBA" id="ARBA00004448"/>
    </source>
</evidence>
<dbReference type="Pfam" id="PF00361">
    <property type="entry name" value="Proton_antipo_M"/>
    <property type="match status" value="1"/>
</dbReference>
<comment type="function">
    <text evidence="1">Core subunit of the mitochondrial membrane respiratory chain NADH dehydrogenase (Complex I) that is believed to belong to the minimal assembly required for catalysis. Complex I functions in the transfer of electrons from NADH to the respiratory chain. The immediate electron acceptor for the enzyme is believed to be ubiquinone.</text>
</comment>
<keyword evidence="15 18" id="KW-0496">Mitochondrion</keyword>
<protein>
    <recommendedName>
        <fullName evidence="5 18">NADH-ubiquinone oxidoreductase chain 2</fullName>
        <ecNumber evidence="4 18">7.1.1.2</ecNumber>
    </recommendedName>
</protein>
<name>L7NAZ0_9HEMI</name>
<evidence type="ECO:0000256" key="18">
    <source>
        <dbReference type="RuleBase" id="RU003403"/>
    </source>
</evidence>
<feature type="transmembrane region" description="Helical" evidence="18">
    <location>
        <begin position="66"/>
        <end position="85"/>
    </location>
</feature>
<keyword evidence="10 18" id="KW-1278">Translocase</keyword>
<gene>
    <name evidence="20" type="primary">ND2</name>
</gene>
<evidence type="ECO:0000256" key="12">
    <source>
        <dbReference type="ARBA" id="ARBA00022989"/>
    </source>
</evidence>
<feature type="transmembrane region" description="Helical" evidence="18">
    <location>
        <begin position="193"/>
        <end position="213"/>
    </location>
</feature>
<evidence type="ECO:0000256" key="9">
    <source>
        <dbReference type="ARBA" id="ARBA00022792"/>
    </source>
</evidence>
<dbReference type="InterPro" id="IPR050175">
    <property type="entry name" value="Complex_I_Subunit_2"/>
</dbReference>
<comment type="catalytic activity">
    <reaction evidence="17 18">
        <text>a ubiquinone + NADH + 5 H(+)(in) = a ubiquinol + NAD(+) + 4 H(+)(out)</text>
        <dbReference type="Rhea" id="RHEA:29091"/>
        <dbReference type="Rhea" id="RHEA-COMP:9565"/>
        <dbReference type="Rhea" id="RHEA-COMP:9566"/>
        <dbReference type="ChEBI" id="CHEBI:15378"/>
        <dbReference type="ChEBI" id="CHEBI:16389"/>
        <dbReference type="ChEBI" id="CHEBI:17976"/>
        <dbReference type="ChEBI" id="CHEBI:57540"/>
        <dbReference type="ChEBI" id="CHEBI:57945"/>
        <dbReference type="EC" id="7.1.1.2"/>
    </reaction>
</comment>
<evidence type="ECO:0000256" key="6">
    <source>
        <dbReference type="ARBA" id="ARBA00022448"/>
    </source>
</evidence>
<evidence type="ECO:0000256" key="17">
    <source>
        <dbReference type="ARBA" id="ARBA00049551"/>
    </source>
</evidence>
<evidence type="ECO:0000256" key="11">
    <source>
        <dbReference type="ARBA" id="ARBA00022982"/>
    </source>
</evidence>
<keyword evidence="13 18" id="KW-0520">NAD</keyword>
<dbReference type="EC" id="7.1.1.2" evidence="4 18"/>
<evidence type="ECO:0000313" key="20">
    <source>
        <dbReference type="EMBL" id="ADZ47914.1"/>
    </source>
</evidence>
<keyword evidence="9 18" id="KW-0999">Mitochondrion inner membrane</keyword>
<sequence length="330" mass="38054">MQFNSSYVLFLITLLISLMVILSSSSWLNIWLGLELNLMTFIPLLVESSNSLSPISSLKYFLVQNFGSSILLISIFVNMVLPLDYKNIQDIMMLSSLLIKLGSSPFHLWLPSVMENLNWFNSWVIITLQKLGPLITLSSLSVIMFSPYIITLNLLVGTLGIMNQNSLRKFMSYSSITHNGWLIGGMHGNIDHWVYYFINYSMLNMIMIMSFYLMNISFIHQWMTLPLGNFIKLLMMICFLSLSGIPPLLGFFPKWLIMEQILETGSCLVMITMIMTSLFSLFLYLRIMFIPLFMYTAFMKAGKWKMNTSGNLFKYLMINLYLMTMLPLVV</sequence>
<dbReference type="InterPro" id="IPR001750">
    <property type="entry name" value="ND/Mrp_TM"/>
</dbReference>
<keyword evidence="11 18" id="KW-0249">Electron transport</keyword>
<feature type="transmembrane region" description="Helical" evidence="18">
    <location>
        <begin position="134"/>
        <end position="162"/>
    </location>
</feature>
<evidence type="ECO:0000256" key="3">
    <source>
        <dbReference type="ARBA" id="ARBA00007012"/>
    </source>
</evidence>
<geneLocation type="mitochondrion" evidence="20"/>
<keyword evidence="8 18" id="KW-0812">Transmembrane</keyword>
<comment type="subcellular location">
    <subcellularLocation>
        <location evidence="2 18">Mitochondrion inner membrane</location>
        <topology evidence="2 18">Multi-pass membrane protein</topology>
    </subcellularLocation>
</comment>
<feature type="transmembrane region" description="Helical" evidence="18">
    <location>
        <begin position="6"/>
        <end position="22"/>
    </location>
</feature>
<feature type="transmembrane region" description="Helical" evidence="18">
    <location>
        <begin position="312"/>
        <end position="329"/>
    </location>
</feature>
<comment type="similarity">
    <text evidence="3 18">Belongs to the complex I subunit 2 family.</text>
</comment>
<evidence type="ECO:0000256" key="7">
    <source>
        <dbReference type="ARBA" id="ARBA00022660"/>
    </source>
</evidence>
<evidence type="ECO:0000256" key="4">
    <source>
        <dbReference type="ARBA" id="ARBA00012944"/>
    </source>
</evidence>
<dbReference type="GO" id="GO:0008137">
    <property type="term" value="F:NADH dehydrogenase (ubiquinone) activity"/>
    <property type="evidence" value="ECO:0007669"/>
    <property type="project" value="UniProtKB-EC"/>
</dbReference>
<evidence type="ECO:0000259" key="19">
    <source>
        <dbReference type="Pfam" id="PF00361"/>
    </source>
</evidence>
<evidence type="ECO:0000256" key="14">
    <source>
        <dbReference type="ARBA" id="ARBA00023075"/>
    </source>
</evidence>
<evidence type="ECO:0000256" key="8">
    <source>
        <dbReference type="ARBA" id="ARBA00022692"/>
    </source>
</evidence>
<dbReference type="EMBL" id="JF323862">
    <property type="protein sequence ID" value="ADZ47914.1"/>
    <property type="molecule type" value="Genomic_DNA"/>
</dbReference>
<feature type="domain" description="NADH:quinone oxidoreductase/Mrp antiporter transmembrane" evidence="19">
    <location>
        <begin position="24"/>
        <end position="280"/>
    </location>
</feature>
<dbReference type="PRINTS" id="PR01436">
    <property type="entry name" value="NADHDHGNASE2"/>
</dbReference>
<dbReference type="InterPro" id="IPR003917">
    <property type="entry name" value="NADH_UbQ_OxRdtase_chain2"/>
</dbReference>
<dbReference type="AlphaFoldDB" id="L7NAZ0"/>
<organism evidence="20">
    <name type="scientific">Xenophyes cascus</name>
    <dbReference type="NCBI Taxonomy" id="984453"/>
    <lineage>
        <taxon>Eukaryota</taxon>
        <taxon>Metazoa</taxon>
        <taxon>Ecdysozoa</taxon>
        <taxon>Arthropoda</taxon>
        <taxon>Hexapoda</taxon>
        <taxon>Insecta</taxon>
        <taxon>Pterygota</taxon>
        <taxon>Neoptera</taxon>
        <taxon>Paraneoptera</taxon>
        <taxon>Hemiptera</taxon>
        <taxon>Coleorrhyncha</taxon>
        <taxon>Peloridiidae</taxon>
        <taxon>Xenophyes</taxon>
    </lineage>
</organism>
<feature type="transmembrane region" description="Helical" evidence="18">
    <location>
        <begin position="268"/>
        <end position="292"/>
    </location>
</feature>
<keyword evidence="16 18" id="KW-0472">Membrane</keyword>
<accession>L7NAZ0</accession>
<keyword evidence="7 18" id="KW-0679">Respiratory chain</keyword>
<keyword evidence="14 18" id="KW-0830">Ubiquinone</keyword>
<evidence type="ECO:0000256" key="15">
    <source>
        <dbReference type="ARBA" id="ARBA00023128"/>
    </source>
</evidence>
<dbReference type="PANTHER" id="PTHR46552">
    <property type="entry name" value="NADH-UBIQUINONE OXIDOREDUCTASE CHAIN 2"/>
    <property type="match status" value="1"/>
</dbReference>
<comment type="function">
    <text evidence="18">Core subunit of the mitochondrial membrane respiratory chain NADH dehydrogenase (Complex I) which catalyzes electron transfer from NADH through the respiratory chain, using ubiquinone as an electron acceptor. Essential for the catalytic activity and assembly of complex I.</text>
</comment>
<dbReference type="GO" id="GO:0005743">
    <property type="term" value="C:mitochondrial inner membrane"/>
    <property type="evidence" value="ECO:0007669"/>
    <property type="project" value="UniProtKB-SubCell"/>
</dbReference>
<reference evidence="20" key="1">
    <citation type="journal article" date="2013" name="Syst. Entomol.">
        <title>Phylogenomics of Hemiptera (Insecta: Paraneoptera) based on mitochondrial genomes.</title>
        <authorList>
            <person name="Cui Y."/>
            <person name="Xie G."/>
            <person name="Hua J."/>
            <person name="Dang K."/>
            <person name="Zhou J."/>
            <person name="Liu X."/>
            <person name="Wang G."/>
            <person name="Yu X."/>
            <person name="Bu W."/>
        </authorList>
    </citation>
    <scope>NUCLEOTIDE SEQUENCE</scope>
</reference>
<evidence type="ECO:0000256" key="13">
    <source>
        <dbReference type="ARBA" id="ARBA00023027"/>
    </source>
</evidence>
<evidence type="ECO:0000256" key="10">
    <source>
        <dbReference type="ARBA" id="ARBA00022967"/>
    </source>
</evidence>
<dbReference type="GO" id="GO:0006120">
    <property type="term" value="P:mitochondrial electron transport, NADH to ubiquinone"/>
    <property type="evidence" value="ECO:0007669"/>
    <property type="project" value="InterPro"/>
</dbReference>
<evidence type="ECO:0000256" key="16">
    <source>
        <dbReference type="ARBA" id="ARBA00023136"/>
    </source>
</evidence>
<feature type="transmembrane region" description="Helical" evidence="18">
    <location>
        <begin position="233"/>
        <end position="256"/>
    </location>
</feature>
<keyword evidence="12 18" id="KW-1133">Transmembrane helix</keyword>
<evidence type="ECO:0000256" key="1">
    <source>
        <dbReference type="ARBA" id="ARBA00003257"/>
    </source>
</evidence>